<organism evidence="2 3">
    <name type="scientific">Cupriavidus campinensis</name>
    <dbReference type="NCBI Taxonomy" id="151783"/>
    <lineage>
        <taxon>Bacteria</taxon>
        <taxon>Pseudomonadati</taxon>
        <taxon>Pseudomonadota</taxon>
        <taxon>Betaproteobacteria</taxon>
        <taxon>Burkholderiales</taxon>
        <taxon>Burkholderiaceae</taxon>
        <taxon>Cupriavidus</taxon>
    </lineage>
</organism>
<keyword evidence="1" id="KW-0732">Signal</keyword>
<feature type="signal peptide" evidence="1">
    <location>
        <begin position="1"/>
        <end position="22"/>
    </location>
</feature>
<dbReference type="KEGG" id="ccam:M5D45_23870"/>
<feature type="chain" id="PRO_5042193983" description="Lipoprotein" evidence="1">
    <location>
        <begin position="23"/>
        <end position="215"/>
    </location>
</feature>
<dbReference type="AlphaFoldDB" id="A0AAE9I8T8"/>
<protein>
    <recommendedName>
        <fullName evidence="4">Lipoprotein</fullName>
    </recommendedName>
</protein>
<accession>A0AAE9I8T8</accession>
<dbReference type="EMBL" id="CP097331">
    <property type="protein sequence ID" value="URF06171.1"/>
    <property type="molecule type" value="Genomic_DNA"/>
</dbReference>
<dbReference type="Proteomes" id="UP001056132">
    <property type="component" value="Chromosome 2"/>
</dbReference>
<reference evidence="2" key="2">
    <citation type="submission" date="2022-05" db="EMBL/GenBank/DDBJ databases">
        <authorList>
            <person name="Kunte H.-J."/>
        </authorList>
    </citation>
    <scope>NUCLEOTIDE SEQUENCE</scope>
    <source>
        <strain evidence="2">G5</strain>
    </source>
</reference>
<proteinExistence type="predicted"/>
<evidence type="ECO:0000313" key="3">
    <source>
        <dbReference type="Proteomes" id="UP001056132"/>
    </source>
</evidence>
<name>A0AAE9I8T8_9BURK</name>
<gene>
    <name evidence="2" type="ORF">M5D45_23870</name>
</gene>
<dbReference type="PROSITE" id="PS51257">
    <property type="entry name" value="PROKAR_LIPOPROTEIN"/>
    <property type="match status" value="1"/>
</dbReference>
<sequence>MKPILFASLAALAVLAGCSAPDAPNEANFRAALEKQLEAHGDLCIGRHRWPVDVPDLPVAGTLRDGIQMPALEHAGLVAHTRAEMTLRHQNGETETVKALRYDLTDKGRGFVNAHPKTAAKGADTAEPDLCYGHVRVNKVTGWDTPKASGSGSDDKPAHATATVRYTYMLDPAPWASDAAVQGAFPVLARVVRGSGTMALTQQLVATSGGWQPMQ</sequence>
<evidence type="ECO:0000256" key="1">
    <source>
        <dbReference type="SAM" id="SignalP"/>
    </source>
</evidence>
<dbReference type="RefSeq" id="WP_211942600.1">
    <property type="nucleotide sequence ID" value="NZ_CAJPVH010000001.1"/>
</dbReference>
<reference evidence="2" key="1">
    <citation type="journal article" date="2022" name="Microbiol. Resour. Announc.">
        <title>Genome Sequence of Cupriavidus campinensis Strain G5, a Member of a Bacterial Consortium Capable of Polyethylene Degradation.</title>
        <authorList>
            <person name="Schneider B."/>
            <person name="Pfeiffer F."/>
            <person name="Dyall-Smith M."/>
            <person name="Kunte H.J."/>
        </authorList>
    </citation>
    <scope>NUCLEOTIDE SEQUENCE</scope>
    <source>
        <strain evidence="2">G5</strain>
    </source>
</reference>
<evidence type="ECO:0000313" key="2">
    <source>
        <dbReference type="EMBL" id="URF06171.1"/>
    </source>
</evidence>
<evidence type="ECO:0008006" key="4">
    <source>
        <dbReference type="Google" id="ProtNLM"/>
    </source>
</evidence>